<evidence type="ECO:0000313" key="4">
    <source>
        <dbReference type="EMBL" id="PRQ75277.1"/>
    </source>
</evidence>
<dbReference type="Gene3D" id="3.20.20.190">
    <property type="entry name" value="Phosphatidylinositol (PI) phosphodiesterase"/>
    <property type="match status" value="1"/>
</dbReference>
<protein>
    <recommendedName>
        <fullName evidence="2">Altered inheritance of mitochondria protein 6</fullName>
    </recommendedName>
</protein>
<accession>A0A0K3CEX9</accession>
<sequence>MVKIPLLSSGHFPGSAASHATAQDGGVGSSAVLFARSTIGALSGLVMQSGLPELQYSTDLTRGIVPKNIHSHNDYWRQVPLLDALSFGCKSVEADLHLVNGEILVGHKSVSLSSPRTLDSLYLDPLFEIFQMQNPSSNVATNSTAATVNGVFDYDPEQSLQLLLDYKTDGPTLHPVVISALDRFRSLDLLTTWNSATSSLSTRPLTVICTGNCPLSLVNAQQPLRDIFFDTPLHDISNSSYTSANSMMASTSLKRFTSWTNMLDIDDVLFAKIQGMVQAAHAKGIRTRFWETPNWPTFVRDNTWRTLLRAGVDWLNADNLFAASQI</sequence>
<comment type="similarity">
    <text evidence="1">Belongs to the AIM6 family.</text>
</comment>
<dbReference type="OMA" id="WDWCIVA"/>
<evidence type="ECO:0000313" key="5">
    <source>
        <dbReference type="Proteomes" id="UP000199069"/>
    </source>
</evidence>
<evidence type="ECO:0000313" key="3">
    <source>
        <dbReference type="EMBL" id="CTR07080.1"/>
    </source>
</evidence>
<dbReference type="STRING" id="5286.A0A0K3CEX9"/>
<dbReference type="EMBL" id="CWKI01000005">
    <property type="protein sequence ID" value="CTR07080.1"/>
    <property type="molecule type" value="Genomic_DNA"/>
</dbReference>
<dbReference type="EMBL" id="LCTV02000005">
    <property type="protein sequence ID" value="PRQ75277.1"/>
    <property type="molecule type" value="Genomic_DNA"/>
</dbReference>
<dbReference type="Proteomes" id="UP000199069">
    <property type="component" value="Unassembled WGS sequence"/>
</dbReference>
<dbReference type="GO" id="GO:0006629">
    <property type="term" value="P:lipid metabolic process"/>
    <property type="evidence" value="ECO:0007669"/>
    <property type="project" value="InterPro"/>
</dbReference>
<dbReference type="CDD" id="cd08577">
    <property type="entry name" value="PI-PLCc_GDPD_SF_unchar3"/>
    <property type="match status" value="1"/>
</dbReference>
<dbReference type="Proteomes" id="UP000239560">
    <property type="component" value="Unassembled WGS sequence"/>
</dbReference>
<dbReference type="AlphaFoldDB" id="A0A0K3CEX9"/>
<dbReference type="PANTHER" id="PTHR31571">
    <property type="entry name" value="ALTERED INHERITANCE OF MITOCHONDRIA PROTEIN 6"/>
    <property type="match status" value="1"/>
</dbReference>
<dbReference type="PANTHER" id="PTHR31571:SF1">
    <property type="entry name" value="ALTERED INHERITANCE OF MITOCHONDRIA PROTEIN 6"/>
    <property type="match status" value="1"/>
</dbReference>
<dbReference type="InterPro" id="IPR039559">
    <property type="entry name" value="AIM6_PI-PLC-like_dom"/>
</dbReference>
<dbReference type="GO" id="GO:0008081">
    <property type="term" value="F:phosphoric diester hydrolase activity"/>
    <property type="evidence" value="ECO:0007669"/>
    <property type="project" value="InterPro"/>
</dbReference>
<evidence type="ECO:0000256" key="2">
    <source>
        <dbReference type="ARBA" id="ARBA00014286"/>
    </source>
</evidence>
<gene>
    <name evidence="3" type="primary">FGENESH: predicted gene_5.486</name>
    <name evidence="4" type="ORF">AAT19DRAFT_14299</name>
    <name evidence="3" type="ORF">BN2166_0029410</name>
</gene>
<evidence type="ECO:0000313" key="6">
    <source>
        <dbReference type="Proteomes" id="UP000239560"/>
    </source>
</evidence>
<proteinExistence type="inferred from homology"/>
<reference evidence="4 6" key="2">
    <citation type="journal article" date="2018" name="Elife">
        <title>Functional genomics of lipid metabolism in the oleaginous yeast Rhodosporidium toruloides.</title>
        <authorList>
            <person name="Coradetti S.T."/>
            <person name="Pinel D."/>
            <person name="Geiselman G."/>
            <person name="Ito M."/>
            <person name="Mondo S."/>
            <person name="Reilly M.C."/>
            <person name="Cheng Y.F."/>
            <person name="Bauer S."/>
            <person name="Grigoriev I."/>
            <person name="Gladden J.M."/>
            <person name="Simmons B.A."/>
            <person name="Brem R."/>
            <person name="Arkin A.P."/>
            <person name="Skerker J.M."/>
        </authorList>
    </citation>
    <scope>NUCLEOTIDE SEQUENCE [LARGE SCALE GENOMIC DNA]</scope>
    <source>
        <strain evidence="4 6">NBRC 0880</strain>
    </source>
</reference>
<keyword evidence="5" id="KW-1185">Reference proteome</keyword>
<organism evidence="3 5">
    <name type="scientific">Rhodotorula toruloides</name>
    <name type="common">Yeast</name>
    <name type="synonym">Rhodosporidium toruloides</name>
    <dbReference type="NCBI Taxonomy" id="5286"/>
    <lineage>
        <taxon>Eukaryota</taxon>
        <taxon>Fungi</taxon>
        <taxon>Dikarya</taxon>
        <taxon>Basidiomycota</taxon>
        <taxon>Pucciniomycotina</taxon>
        <taxon>Microbotryomycetes</taxon>
        <taxon>Sporidiobolales</taxon>
        <taxon>Sporidiobolaceae</taxon>
        <taxon>Rhodotorula</taxon>
    </lineage>
</organism>
<reference evidence="3 5" key="1">
    <citation type="submission" date="2015-07" db="EMBL/GenBank/DDBJ databases">
        <authorList>
            <person name="Cajimat M.N.B."/>
            <person name="Milazzo M.L."/>
            <person name="Fulhorst C.F."/>
        </authorList>
    </citation>
    <scope>NUCLEOTIDE SEQUENCE [LARGE SCALE GENOMIC DNA]</scope>
    <source>
        <strain evidence="3">Single colony</strain>
    </source>
</reference>
<evidence type="ECO:0000256" key="1">
    <source>
        <dbReference type="ARBA" id="ARBA00008858"/>
    </source>
</evidence>
<dbReference type="InterPro" id="IPR051236">
    <property type="entry name" value="HAT_RTT109-like"/>
</dbReference>
<dbReference type="InterPro" id="IPR017946">
    <property type="entry name" value="PLC-like_Pdiesterase_TIM-brl"/>
</dbReference>
<dbReference type="SUPFAM" id="SSF51695">
    <property type="entry name" value="PLC-like phosphodiesterases"/>
    <property type="match status" value="1"/>
</dbReference>
<name>A0A0K3CEX9_RHOTO</name>
<dbReference type="OrthoDB" id="4153866at2759"/>